<dbReference type="UniPathway" id="UPA00733"/>
<dbReference type="InterPro" id="IPR050740">
    <property type="entry name" value="Aldehyde_DH_Superfamily"/>
</dbReference>
<dbReference type="InterPro" id="IPR010102">
    <property type="entry name" value="Succ_semiAld_DH"/>
</dbReference>
<dbReference type="CDD" id="cd07103">
    <property type="entry name" value="ALDH_F5_SSADH_GabD"/>
    <property type="match status" value="1"/>
</dbReference>
<dbReference type="FunFam" id="3.40.605.10:FF:000005">
    <property type="entry name" value="Succinate-semialdehyde dehydrogenase I"/>
    <property type="match status" value="1"/>
</dbReference>
<comment type="pathway">
    <text evidence="2 6">Amino-acid degradation; 4-aminobutanoate degradation.</text>
</comment>
<evidence type="ECO:0000256" key="6">
    <source>
        <dbReference type="RuleBase" id="RU365091"/>
    </source>
</evidence>
<dbReference type="InterPro" id="IPR016163">
    <property type="entry name" value="Ald_DH_C"/>
</dbReference>
<dbReference type="Gene3D" id="3.40.309.10">
    <property type="entry name" value="Aldehyde Dehydrogenase, Chain A, domain 2"/>
    <property type="match status" value="1"/>
</dbReference>
<dbReference type="NCBIfam" id="TIGR01780">
    <property type="entry name" value="SSADH"/>
    <property type="match status" value="1"/>
</dbReference>
<dbReference type="EMBL" id="CACRXK020006151">
    <property type="protein sequence ID" value="CAB4008531.1"/>
    <property type="molecule type" value="Genomic_DNA"/>
</dbReference>
<dbReference type="GO" id="GO:0009450">
    <property type="term" value="P:gamma-aminobutyric acid catabolic process"/>
    <property type="evidence" value="ECO:0007669"/>
    <property type="project" value="UniProtKB-UniRule"/>
</dbReference>
<dbReference type="EC" id="1.2.1.24" evidence="6"/>
<dbReference type="OrthoDB" id="310895at2759"/>
<comment type="function">
    <text evidence="1">Catalyzes one step in the degradation of the inhibitory neurotransmitter gamma-aminobutyric acid (GABA).</text>
</comment>
<dbReference type="PANTHER" id="PTHR43353">
    <property type="entry name" value="SUCCINATE-SEMIALDEHYDE DEHYDROGENASE, MITOCHONDRIAL"/>
    <property type="match status" value="1"/>
</dbReference>
<dbReference type="InterPro" id="IPR016161">
    <property type="entry name" value="Ald_DH/histidinol_DH"/>
</dbReference>
<dbReference type="PROSITE" id="PS00687">
    <property type="entry name" value="ALDEHYDE_DEHYDR_GLU"/>
    <property type="match status" value="1"/>
</dbReference>
<dbReference type="InterPro" id="IPR029510">
    <property type="entry name" value="Ald_DH_CS_GLU"/>
</dbReference>
<gene>
    <name evidence="7" type="ORF">PACLA_8A032770</name>
</gene>
<comment type="subunit">
    <text evidence="6">Homotetramer.</text>
</comment>
<dbReference type="SUPFAM" id="SSF53720">
    <property type="entry name" value="ALDH-like"/>
    <property type="match status" value="1"/>
</dbReference>
<dbReference type="Gene3D" id="3.40.605.10">
    <property type="entry name" value="Aldehyde Dehydrogenase, Chain A, domain 1"/>
    <property type="match status" value="1"/>
</dbReference>
<comment type="similarity">
    <text evidence="3 5">Belongs to the aldehyde dehydrogenase family.</text>
</comment>
<dbReference type="GO" id="GO:0004777">
    <property type="term" value="F:succinate-semialdehyde dehydrogenase (NAD+) activity"/>
    <property type="evidence" value="ECO:0007669"/>
    <property type="project" value="UniProtKB-UniRule"/>
</dbReference>
<dbReference type="Proteomes" id="UP001152795">
    <property type="component" value="Unassembled WGS sequence"/>
</dbReference>
<evidence type="ECO:0000313" key="8">
    <source>
        <dbReference type="Proteomes" id="UP001152795"/>
    </source>
</evidence>
<comment type="subcellular location">
    <subcellularLocation>
        <location evidence="6">Mitochondrion</location>
    </subcellularLocation>
</comment>
<keyword evidence="6" id="KW-0496">Mitochondrion</keyword>
<keyword evidence="4 5" id="KW-0560">Oxidoreductase</keyword>
<evidence type="ECO:0000313" key="7">
    <source>
        <dbReference type="EMBL" id="CAB4008531.1"/>
    </source>
</evidence>
<evidence type="ECO:0000256" key="1">
    <source>
        <dbReference type="ARBA" id="ARBA00003743"/>
    </source>
</evidence>
<dbReference type="InterPro" id="IPR016162">
    <property type="entry name" value="Ald_DH_N"/>
</dbReference>
<reference evidence="7" key="1">
    <citation type="submission" date="2020-04" db="EMBL/GenBank/DDBJ databases">
        <authorList>
            <person name="Alioto T."/>
            <person name="Alioto T."/>
            <person name="Gomez Garrido J."/>
        </authorList>
    </citation>
    <scope>NUCLEOTIDE SEQUENCE</scope>
    <source>
        <strain evidence="7">A484AB</strain>
    </source>
</reference>
<keyword evidence="8" id="KW-1185">Reference proteome</keyword>
<sequence>MSSSTANISRLARTEIPYLKNYKAYIGGKWKSAASNTTFPVFNPANGEKLADVSNSGQADVKEAVLEAAQAFQSWKLRTAKERSRYLKKWNELLMERMEDITKIMTMEQGKPIVEAKTEVAYAASFIEWFAEEARRVYGDLIPAPTANSKVVVMKQPVGVAALWTPWNFPLAMLTRKAAPALAAGCTVICKPAEDTPLTALALAQVAEEAGIPAGVFNIVPCSRDNVDEVTDVVMESNLVTKFSFTGSTIVGKLLLRKCADTVKKVSVELGGNAAFIVFNSADVDAAVKGVLSAKFRNSGQTCISPNRILIQEGIYDQFSAKLVEGMKELVVGNGLDTKSSQGPLINEKAVLKVERHIKDSVNQGARVICGGNRLEELGGTFFEPTVLTDVTNEMPVSREETFGPVAPLLRFKNETEAIAMANATESGLAGYFYSQDFKQIWRVAEALDVGMVGVNSGFISSEVSPFGGVKQSGIGSEASKYGIDEYIDLKSVNFGGM</sequence>
<proteinExistence type="inferred from homology"/>
<dbReference type="FunFam" id="3.40.309.10:FF:000004">
    <property type="entry name" value="Succinate-semialdehyde dehydrogenase I"/>
    <property type="match status" value="1"/>
</dbReference>
<dbReference type="GO" id="GO:0005739">
    <property type="term" value="C:mitochondrion"/>
    <property type="evidence" value="ECO:0007669"/>
    <property type="project" value="UniProtKB-SubCell"/>
</dbReference>
<evidence type="ECO:0000256" key="2">
    <source>
        <dbReference type="ARBA" id="ARBA00005176"/>
    </source>
</evidence>
<protein>
    <recommendedName>
        <fullName evidence="6">Succinate-semialdehyde dehydrogenase</fullName>
        <ecNumber evidence="6">1.2.1.24</ecNumber>
    </recommendedName>
</protein>
<name>A0A6S7ISD5_PARCT</name>
<dbReference type="Pfam" id="PF00171">
    <property type="entry name" value="Aldedh"/>
    <property type="match status" value="1"/>
</dbReference>
<evidence type="ECO:0000256" key="5">
    <source>
        <dbReference type="RuleBase" id="RU003345"/>
    </source>
</evidence>
<accession>A0A6S7ISD5</accession>
<dbReference type="InterPro" id="IPR015590">
    <property type="entry name" value="Aldehyde_DH_dom"/>
</dbReference>
<keyword evidence="6" id="KW-0520">NAD</keyword>
<dbReference type="PANTHER" id="PTHR43353:SF5">
    <property type="entry name" value="SUCCINATE-SEMIALDEHYDE DEHYDROGENASE, MITOCHONDRIAL"/>
    <property type="match status" value="1"/>
</dbReference>
<comment type="caution">
    <text evidence="7">The sequence shown here is derived from an EMBL/GenBank/DDBJ whole genome shotgun (WGS) entry which is preliminary data.</text>
</comment>
<comment type="catalytic activity">
    <reaction evidence="6">
        <text>succinate semialdehyde + NAD(+) + H2O = succinate + NADH + 2 H(+)</text>
        <dbReference type="Rhea" id="RHEA:13217"/>
        <dbReference type="ChEBI" id="CHEBI:15377"/>
        <dbReference type="ChEBI" id="CHEBI:15378"/>
        <dbReference type="ChEBI" id="CHEBI:30031"/>
        <dbReference type="ChEBI" id="CHEBI:57540"/>
        <dbReference type="ChEBI" id="CHEBI:57706"/>
        <dbReference type="ChEBI" id="CHEBI:57945"/>
        <dbReference type="EC" id="1.2.1.24"/>
    </reaction>
</comment>
<evidence type="ECO:0000256" key="3">
    <source>
        <dbReference type="ARBA" id="ARBA00009986"/>
    </source>
</evidence>
<evidence type="ECO:0000256" key="4">
    <source>
        <dbReference type="ARBA" id="ARBA00023002"/>
    </source>
</evidence>
<organism evidence="7 8">
    <name type="scientific">Paramuricea clavata</name>
    <name type="common">Red gorgonian</name>
    <name type="synonym">Violescent sea-whip</name>
    <dbReference type="NCBI Taxonomy" id="317549"/>
    <lineage>
        <taxon>Eukaryota</taxon>
        <taxon>Metazoa</taxon>
        <taxon>Cnidaria</taxon>
        <taxon>Anthozoa</taxon>
        <taxon>Octocorallia</taxon>
        <taxon>Malacalcyonacea</taxon>
        <taxon>Plexauridae</taxon>
        <taxon>Paramuricea</taxon>
    </lineage>
</organism>
<dbReference type="AlphaFoldDB" id="A0A6S7ISD5"/>